<dbReference type="OrthoDB" id="9788587at2"/>
<evidence type="ECO:0000256" key="2">
    <source>
        <dbReference type="ARBA" id="ARBA00022694"/>
    </source>
</evidence>
<keyword evidence="7" id="KW-1185">Reference proteome</keyword>
<comment type="similarity">
    <text evidence="1">Belongs to the archease family.</text>
</comment>
<organism evidence="6 7">
    <name type="scientific">Aromatoleum tolulyticum</name>
    <dbReference type="NCBI Taxonomy" id="34027"/>
    <lineage>
        <taxon>Bacteria</taxon>
        <taxon>Pseudomonadati</taxon>
        <taxon>Pseudomonadota</taxon>
        <taxon>Betaproteobacteria</taxon>
        <taxon>Rhodocyclales</taxon>
        <taxon>Rhodocyclaceae</taxon>
        <taxon>Aromatoleum</taxon>
    </lineage>
</organism>
<evidence type="ECO:0000256" key="3">
    <source>
        <dbReference type="ARBA" id="ARBA00022723"/>
    </source>
</evidence>
<dbReference type="Proteomes" id="UP000186819">
    <property type="component" value="Unassembled WGS sequence"/>
</dbReference>
<protein>
    <submittedName>
        <fullName evidence="6">SHS2 domain-containing protein</fullName>
    </submittedName>
</protein>
<sequence length="141" mass="15046">MAWRTFEHEADVGVCGTGDTLAEAFAGAATAMTAVICDPAAVVPRDPVGIACAAPDRELLLVDWLNALVFHMATSRMLFSRFELTVESDVGGCRLVATAWGEPVEVARHQPATEVKGASFCELRVEHCADGVWIAQCVVDV</sequence>
<evidence type="ECO:0000313" key="7">
    <source>
        <dbReference type="Proteomes" id="UP000186819"/>
    </source>
</evidence>
<dbReference type="Gene3D" id="3.55.10.10">
    <property type="entry name" value="Archease domain"/>
    <property type="match status" value="1"/>
</dbReference>
<dbReference type="AlphaFoldDB" id="A0A1N6YRL7"/>
<dbReference type="SUPFAM" id="SSF69819">
    <property type="entry name" value="MTH1598-like"/>
    <property type="match status" value="1"/>
</dbReference>
<evidence type="ECO:0000256" key="4">
    <source>
        <dbReference type="ARBA" id="ARBA00022837"/>
    </source>
</evidence>
<dbReference type="Pfam" id="PF01951">
    <property type="entry name" value="Archease"/>
    <property type="match status" value="1"/>
</dbReference>
<dbReference type="STRING" id="34027.SAMN05421829_110181"/>
<proteinExistence type="inferred from homology"/>
<dbReference type="InterPro" id="IPR023572">
    <property type="entry name" value="Archease_dom"/>
</dbReference>
<reference evidence="7" key="1">
    <citation type="submission" date="2017-01" db="EMBL/GenBank/DDBJ databases">
        <authorList>
            <person name="Varghese N."/>
            <person name="Submissions S."/>
        </authorList>
    </citation>
    <scope>NUCLEOTIDE SEQUENCE [LARGE SCALE GENOMIC DNA]</scope>
    <source>
        <strain evidence="7">ATCC 51758</strain>
    </source>
</reference>
<dbReference type="InterPro" id="IPR002804">
    <property type="entry name" value="Archease"/>
</dbReference>
<dbReference type="GO" id="GO:0046872">
    <property type="term" value="F:metal ion binding"/>
    <property type="evidence" value="ECO:0007669"/>
    <property type="project" value="UniProtKB-KW"/>
</dbReference>
<feature type="domain" description="Archease" evidence="5">
    <location>
        <begin position="3"/>
        <end position="141"/>
    </location>
</feature>
<keyword evidence="3" id="KW-0479">Metal-binding</keyword>
<keyword evidence="4" id="KW-0106">Calcium</keyword>
<name>A0A1N6YRL7_9RHOO</name>
<dbReference type="InterPro" id="IPR036820">
    <property type="entry name" value="Archease_dom_sf"/>
</dbReference>
<dbReference type="EMBL" id="FTMD01000010">
    <property type="protein sequence ID" value="SIR17031.1"/>
    <property type="molecule type" value="Genomic_DNA"/>
</dbReference>
<keyword evidence="2" id="KW-0819">tRNA processing</keyword>
<accession>A0A1N6YRL7</accession>
<dbReference type="GO" id="GO:0008033">
    <property type="term" value="P:tRNA processing"/>
    <property type="evidence" value="ECO:0007669"/>
    <property type="project" value="UniProtKB-KW"/>
</dbReference>
<evidence type="ECO:0000313" key="6">
    <source>
        <dbReference type="EMBL" id="SIR17031.1"/>
    </source>
</evidence>
<dbReference type="PANTHER" id="PTHR12682:SF11">
    <property type="entry name" value="PROTEIN ARCHEASE"/>
    <property type="match status" value="1"/>
</dbReference>
<evidence type="ECO:0000256" key="1">
    <source>
        <dbReference type="ARBA" id="ARBA00007963"/>
    </source>
</evidence>
<evidence type="ECO:0000259" key="5">
    <source>
        <dbReference type="Pfam" id="PF01951"/>
    </source>
</evidence>
<gene>
    <name evidence="6" type="ORF">SAMN05421829_110181</name>
</gene>
<dbReference type="PANTHER" id="PTHR12682">
    <property type="entry name" value="ARCHEASE"/>
    <property type="match status" value="1"/>
</dbReference>
<dbReference type="RefSeq" id="WP_076603117.1">
    <property type="nucleotide sequence ID" value="NZ_FTMD01000010.1"/>
</dbReference>